<evidence type="ECO:0000313" key="2">
    <source>
        <dbReference type="EMBL" id="OMP02601.1"/>
    </source>
</evidence>
<proteinExistence type="predicted"/>
<dbReference type="Proteomes" id="UP000187203">
    <property type="component" value="Unassembled WGS sequence"/>
</dbReference>
<comment type="caution">
    <text evidence="2">The sequence shown here is derived from an EMBL/GenBank/DDBJ whole genome shotgun (WGS) entry which is preliminary data.</text>
</comment>
<accession>A0A1R3K697</accession>
<dbReference type="AlphaFoldDB" id="A0A1R3K697"/>
<keyword evidence="3" id="KW-1185">Reference proteome</keyword>
<evidence type="ECO:0000313" key="3">
    <source>
        <dbReference type="Proteomes" id="UP000187203"/>
    </source>
</evidence>
<feature type="compositionally biased region" description="Basic residues" evidence="1">
    <location>
        <begin position="1"/>
        <end position="11"/>
    </location>
</feature>
<organism evidence="2 3">
    <name type="scientific">Corchorus olitorius</name>
    <dbReference type="NCBI Taxonomy" id="93759"/>
    <lineage>
        <taxon>Eukaryota</taxon>
        <taxon>Viridiplantae</taxon>
        <taxon>Streptophyta</taxon>
        <taxon>Embryophyta</taxon>
        <taxon>Tracheophyta</taxon>
        <taxon>Spermatophyta</taxon>
        <taxon>Magnoliopsida</taxon>
        <taxon>eudicotyledons</taxon>
        <taxon>Gunneridae</taxon>
        <taxon>Pentapetalae</taxon>
        <taxon>rosids</taxon>
        <taxon>malvids</taxon>
        <taxon>Malvales</taxon>
        <taxon>Malvaceae</taxon>
        <taxon>Grewioideae</taxon>
        <taxon>Apeibeae</taxon>
        <taxon>Corchorus</taxon>
    </lineage>
</organism>
<reference evidence="3" key="1">
    <citation type="submission" date="2013-09" db="EMBL/GenBank/DDBJ databases">
        <title>Corchorus olitorius genome sequencing.</title>
        <authorList>
            <person name="Alam M."/>
            <person name="Haque M.S."/>
            <person name="Islam M.S."/>
            <person name="Emdad E.M."/>
            <person name="Islam M.M."/>
            <person name="Ahmed B."/>
            <person name="Halim A."/>
            <person name="Hossen Q.M.M."/>
            <person name="Hossain M.Z."/>
            <person name="Ahmed R."/>
            <person name="Khan M.M."/>
            <person name="Islam R."/>
            <person name="Rashid M.M."/>
            <person name="Khan S.A."/>
            <person name="Rahman M.S."/>
            <person name="Alam M."/>
            <person name="Yahiya A.S."/>
            <person name="Khan M.S."/>
            <person name="Azam M.S."/>
            <person name="Haque T."/>
            <person name="Lashkar M.Z.H."/>
            <person name="Akhand A.I."/>
            <person name="Morshed G."/>
            <person name="Roy S."/>
            <person name="Uddin K.S."/>
            <person name="Rabeya T."/>
            <person name="Hossain A.S."/>
            <person name="Chowdhury A."/>
            <person name="Snigdha A.R."/>
            <person name="Mortoza M.S."/>
            <person name="Matin S.A."/>
            <person name="Hoque S.M.E."/>
            <person name="Islam M.K."/>
            <person name="Roy D.K."/>
            <person name="Haider R."/>
            <person name="Moosa M.M."/>
            <person name="Elias S.M."/>
            <person name="Hasan A.M."/>
            <person name="Jahan S."/>
            <person name="Shafiuddin M."/>
            <person name="Mahmood N."/>
            <person name="Shommy N.S."/>
        </authorList>
    </citation>
    <scope>NUCLEOTIDE SEQUENCE [LARGE SCALE GENOMIC DNA]</scope>
    <source>
        <strain evidence="3">cv. O-4</strain>
    </source>
</reference>
<feature type="region of interest" description="Disordered" evidence="1">
    <location>
        <begin position="1"/>
        <end position="34"/>
    </location>
</feature>
<name>A0A1R3K697_9ROSI</name>
<protein>
    <submittedName>
        <fullName evidence="2">Uncharacterized protein</fullName>
    </submittedName>
</protein>
<dbReference type="EMBL" id="AWUE01014609">
    <property type="protein sequence ID" value="OMP02601.1"/>
    <property type="molecule type" value="Genomic_DNA"/>
</dbReference>
<evidence type="ECO:0000256" key="1">
    <source>
        <dbReference type="SAM" id="MobiDB-lite"/>
    </source>
</evidence>
<gene>
    <name evidence="2" type="ORF">COLO4_10969</name>
</gene>
<sequence length="34" mass="3747">MAPPNGKKKTTKQPEPNPGIKLKSVAQKPYVRNT</sequence>